<sequence>MIRRAMQSALRLVAGAPGVRRDPTDPRWWDEHPDVLSPAGVYVTDETALNLPIVIDCLNVLSQPIASLPKRVYRRTRDADGKPAREPVDNHPIADLMRAKPNNTMTGYEFFAFMQWNLAWYRNAFAEILPGPRGAVDQLIPIHPSRVTVQKQRDGSALYHVDEPGNRRVLTPDEIWHLRAAPFDKDALCGISMRITGQEALGAALAVQRYGARFFKNNATSGGVIEHPSSFKDKEQRRSFIEAWRAASTGDNAHKDRVLEFGMKYTPGKVNNDEAQFLETRKEADLDIARMWRIPPHKVGHLERATFSNIEQQSIEFVVDTLLPWITLWEQAISRDLIVGDQTYFVEFNVSGLLRGDIKSRFEAYTQGIQNGWLSPNDVRRLENLNPIPGGDQYWRPLNMAPLDAPYETAGAGTREALAELKQILQEKERADEPAD</sequence>
<dbReference type="Gene3D" id="3.40.140.120">
    <property type="match status" value="1"/>
</dbReference>
<dbReference type="Pfam" id="PF04860">
    <property type="entry name" value="Phage_portal"/>
    <property type="match status" value="1"/>
</dbReference>
<reference evidence="1 2" key="1">
    <citation type="journal article" date="2017" name="Int. J. Syst. Evol. Microbiol.">
        <title>Marinicauda algicola sp. nov., isolated from a marine red alga Rhodosorus marinus.</title>
        <authorList>
            <person name="Jeong S.E."/>
            <person name="Jeon S.H."/>
            <person name="Chun B.H."/>
            <person name="Kim D.W."/>
            <person name="Jeon C.O."/>
        </authorList>
    </citation>
    <scope>NUCLEOTIDE SEQUENCE [LARGE SCALE GENOMIC DNA]</scope>
    <source>
        <strain evidence="1 2">JCM 31718</strain>
    </source>
</reference>
<dbReference type="Proteomes" id="UP000308054">
    <property type="component" value="Unassembled WGS sequence"/>
</dbReference>
<evidence type="ECO:0000313" key="2">
    <source>
        <dbReference type="Proteomes" id="UP000308054"/>
    </source>
</evidence>
<organism evidence="1 2">
    <name type="scientific">Marinicauda algicola</name>
    <dbReference type="NCBI Taxonomy" id="2029849"/>
    <lineage>
        <taxon>Bacteria</taxon>
        <taxon>Pseudomonadati</taxon>
        <taxon>Pseudomonadota</taxon>
        <taxon>Alphaproteobacteria</taxon>
        <taxon>Maricaulales</taxon>
        <taxon>Maricaulaceae</taxon>
        <taxon>Marinicauda</taxon>
    </lineage>
</organism>
<protein>
    <submittedName>
        <fullName evidence="1">Phage portal protein</fullName>
    </submittedName>
</protein>
<proteinExistence type="predicted"/>
<dbReference type="Gene3D" id="1.20.1270.210">
    <property type="match status" value="1"/>
</dbReference>
<dbReference type="AlphaFoldDB" id="A0A4S2GWB0"/>
<dbReference type="InterPro" id="IPR006427">
    <property type="entry name" value="Portal_HK97"/>
</dbReference>
<comment type="caution">
    <text evidence="1">The sequence shown here is derived from an EMBL/GenBank/DDBJ whole genome shotgun (WGS) entry which is preliminary data.</text>
</comment>
<dbReference type="NCBIfam" id="TIGR01537">
    <property type="entry name" value="portal_HK97"/>
    <property type="match status" value="1"/>
</dbReference>
<dbReference type="Gene3D" id="3.30.1120.70">
    <property type="match status" value="1"/>
</dbReference>
<keyword evidence="2" id="KW-1185">Reference proteome</keyword>
<accession>A0A4S2GWB0</accession>
<gene>
    <name evidence="1" type="ORF">E5163_14860</name>
</gene>
<evidence type="ECO:0000313" key="1">
    <source>
        <dbReference type="EMBL" id="TGY87346.1"/>
    </source>
</evidence>
<dbReference type="EMBL" id="SRXW01000006">
    <property type="protein sequence ID" value="TGY87346.1"/>
    <property type="molecule type" value="Genomic_DNA"/>
</dbReference>
<name>A0A4S2GWB0_9PROT</name>
<dbReference type="InterPro" id="IPR006944">
    <property type="entry name" value="Phage/GTA_portal"/>
</dbReference>